<sequence>MSIRKLRAFIGKHTGKVNRQDLTLDRNFEHGMVTAEYALGTVATTGIAGILIWLSQQEWLQDLIGNLFKELISSYL</sequence>
<evidence type="ECO:0000313" key="2">
    <source>
        <dbReference type="Proteomes" id="UP001266099"/>
    </source>
</evidence>
<keyword evidence="2" id="KW-1185">Reference proteome</keyword>
<evidence type="ECO:0008006" key="3">
    <source>
        <dbReference type="Google" id="ProtNLM"/>
    </source>
</evidence>
<protein>
    <recommendedName>
        <fullName evidence="3">DUF4244 domain-containing protein</fullName>
    </recommendedName>
</protein>
<proteinExistence type="predicted"/>
<reference evidence="1 2" key="1">
    <citation type="submission" date="2023-07" db="EMBL/GenBank/DDBJ databases">
        <title>Sequencing the genomes of 1000 actinobacteria strains.</title>
        <authorList>
            <person name="Klenk H.-P."/>
        </authorList>
    </citation>
    <scope>NUCLEOTIDE SEQUENCE [LARGE SCALE GENOMIC DNA]</scope>
    <source>
        <strain evidence="1 2">DSM 15539</strain>
    </source>
</reference>
<dbReference type="EMBL" id="JAVDUJ010000001">
    <property type="protein sequence ID" value="MDR6939483.1"/>
    <property type="molecule type" value="Genomic_DNA"/>
</dbReference>
<name>A0ABU1T2C6_9ACTO</name>
<comment type="caution">
    <text evidence="1">The sequence shown here is derived from an EMBL/GenBank/DDBJ whole genome shotgun (WGS) entry which is preliminary data.</text>
</comment>
<evidence type="ECO:0000313" key="1">
    <source>
        <dbReference type="EMBL" id="MDR6939483.1"/>
    </source>
</evidence>
<gene>
    <name evidence="1" type="ORF">J2S36_001026</name>
</gene>
<accession>A0ABU1T2C6</accession>
<dbReference type="Proteomes" id="UP001266099">
    <property type="component" value="Unassembled WGS sequence"/>
</dbReference>
<organism evidence="1 2">
    <name type="scientific">Arcanobacterium hippocoleae</name>
    <dbReference type="NCBI Taxonomy" id="149017"/>
    <lineage>
        <taxon>Bacteria</taxon>
        <taxon>Bacillati</taxon>
        <taxon>Actinomycetota</taxon>
        <taxon>Actinomycetes</taxon>
        <taxon>Actinomycetales</taxon>
        <taxon>Actinomycetaceae</taxon>
        <taxon>Arcanobacterium</taxon>
    </lineage>
</organism>
<dbReference type="InterPro" id="IPR025338">
    <property type="entry name" value="DUF4244"/>
</dbReference>
<dbReference type="Pfam" id="PF14029">
    <property type="entry name" value="DUF4244"/>
    <property type="match status" value="1"/>
</dbReference>
<dbReference type="RefSeq" id="WP_309956178.1">
    <property type="nucleotide sequence ID" value="NZ_CP136414.1"/>
</dbReference>